<evidence type="ECO:0000256" key="1">
    <source>
        <dbReference type="ARBA" id="ARBA00011066"/>
    </source>
</evidence>
<accession>A0A7V0XF00</accession>
<dbReference type="PANTHER" id="PTHR30409:SF1">
    <property type="entry name" value="CARBAMATE KINASE-RELATED"/>
    <property type="match status" value="1"/>
</dbReference>
<dbReference type="InterPro" id="IPR003964">
    <property type="entry name" value="Carb_kinase"/>
</dbReference>
<evidence type="ECO:0000256" key="5">
    <source>
        <dbReference type="PIRNR" id="PIRNR000723"/>
    </source>
</evidence>
<reference evidence="7" key="1">
    <citation type="journal article" date="2020" name="mSystems">
        <title>Genome- and Community-Level Interaction Insights into Carbon Utilization and Element Cycling Functions of Hydrothermarchaeota in Hydrothermal Sediment.</title>
        <authorList>
            <person name="Zhou Z."/>
            <person name="Liu Y."/>
            <person name="Xu W."/>
            <person name="Pan J."/>
            <person name="Luo Z.H."/>
            <person name="Li M."/>
        </authorList>
    </citation>
    <scope>NUCLEOTIDE SEQUENCE [LARGE SCALE GENOMIC DNA]</scope>
    <source>
        <strain evidence="7">SpSt-1182</strain>
    </source>
</reference>
<dbReference type="GO" id="GO:0008804">
    <property type="term" value="F:carbamate kinase activity"/>
    <property type="evidence" value="ECO:0007669"/>
    <property type="project" value="UniProtKB-UniRule"/>
</dbReference>
<dbReference type="Proteomes" id="UP000885672">
    <property type="component" value="Unassembled WGS sequence"/>
</dbReference>
<dbReference type="PIRSF" id="PIRSF000723">
    <property type="entry name" value="Carbamate_kin"/>
    <property type="match status" value="1"/>
</dbReference>
<organism evidence="7">
    <name type="scientific">candidate division WOR-3 bacterium</name>
    <dbReference type="NCBI Taxonomy" id="2052148"/>
    <lineage>
        <taxon>Bacteria</taxon>
        <taxon>Bacteria division WOR-3</taxon>
    </lineage>
</organism>
<dbReference type="InterPro" id="IPR036393">
    <property type="entry name" value="AceGlu_kinase-like_sf"/>
</dbReference>
<evidence type="ECO:0000259" key="6">
    <source>
        <dbReference type="Pfam" id="PF00696"/>
    </source>
</evidence>
<protein>
    <recommendedName>
        <fullName evidence="4 5">Carbamate kinase</fullName>
    </recommendedName>
</protein>
<name>A0A7V0XF00_UNCW3</name>
<keyword evidence="2 5" id="KW-0808">Transferase</keyword>
<dbReference type="PRINTS" id="PR01469">
    <property type="entry name" value="CARBMTKINASE"/>
</dbReference>
<proteinExistence type="inferred from homology"/>
<dbReference type="CDD" id="cd04235">
    <property type="entry name" value="AAK_CK"/>
    <property type="match status" value="1"/>
</dbReference>
<evidence type="ECO:0000313" key="7">
    <source>
        <dbReference type="EMBL" id="HDQ99563.1"/>
    </source>
</evidence>
<dbReference type="PANTHER" id="PTHR30409">
    <property type="entry name" value="CARBAMATE KINASE"/>
    <property type="match status" value="1"/>
</dbReference>
<sequence>MKSRIVLAIGGNSLIRSKERSSFAAQLETVRETCRHIAELVRAGSEVVVTHGNGPQVGLLLIRSHLSRTRLPEVPLDACNAMTQAEIGYMIQQSLDNELAGLGLARRAVTVVTRVVVSADDPAFGAPSKPVGPFYTKAEAAGLQKDLGWAMREDAGRGFRRLVPSPEPGEIVEVAEIECLLGQGSVVVACGGGGIPVLRRDGRFEGVAAVIDKDSVSSLLAARLQAQELIISTAVEQVYVGFGGPNQRALGDVKAREMREYLAAGEFPEGSMGPKVRAALVLLDAVGGRVIITDPEHITEARDGRAGTRITA</sequence>
<keyword evidence="3 5" id="KW-0418">Kinase</keyword>
<dbReference type="InterPro" id="IPR001048">
    <property type="entry name" value="Asp/Glu/Uridylate_kinase"/>
</dbReference>
<dbReference type="Pfam" id="PF00696">
    <property type="entry name" value="AA_kinase"/>
    <property type="match status" value="1"/>
</dbReference>
<dbReference type="GO" id="GO:0005829">
    <property type="term" value="C:cytosol"/>
    <property type="evidence" value="ECO:0007669"/>
    <property type="project" value="TreeGrafter"/>
</dbReference>
<comment type="similarity">
    <text evidence="1 5">Belongs to the carbamate kinase family.</text>
</comment>
<dbReference type="NCBIfam" id="NF009007">
    <property type="entry name" value="PRK12352.1"/>
    <property type="match status" value="1"/>
</dbReference>
<dbReference type="Gene3D" id="3.40.1160.10">
    <property type="entry name" value="Acetylglutamate kinase-like"/>
    <property type="match status" value="1"/>
</dbReference>
<comment type="caution">
    <text evidence="7">The sequence shown here is derived from an EMBL/GenBank/DDBJ whole genome shotgun (WGS) entry which is preliminary data.</text>
</comment>
<evidence type="ECO:0000256" key="4">
    <source>
        <dbReference type="NCBIfam" id="TIGR00746"/>
    </source>
</evidence>
<evidence type="ECO:0000256" key="2">
    <source>
        <dbReference type="ARBA" id="ARBA00022679"/>
    </source>
</evidence>
<evidence type="ECO:0000256" key="3">
    <source>
        <dbReference type="ARBA" id="ARBA00022777"/>
    </source>
</evidence>
<dbReference type="FunFam" id="3.40.1160.10:FF:000007">
    <property type="entry name" value="Carbamate kinase"/>
    <property type="match status" value="1"/>
</dbReference>
<dbReference type="SUPFAM" id="SSF53633">
    <property type="entry name" value="Carbamate kinase-like"/>
    <property type="match status" value="1"/>
</dbReference>
<dbReference type="AlphaFoldDB" id="A0A7V0XF00"/>
<feature type="domain" description="Aspartate/glutamate/uridylate kinase" evidence="6">
    <location>
        <begin position="4"/>
        <end position="294"/>
    </location>
</feature>
<dbReference type="EMBL" id="DSBX01000181">
    <property type="protein sequence ID" value="HDQ99563.1"/>
    <property type="molecule type" value="Genomic_DNA"/>
</dbReference>
<gene>
    <name evidence="7" type="primary">arcC</name>
    <name evidence="7" type="ORF">ENN51_04675</name>
</gene>
<dbReference type="NCBIfam" id="TIGR00746">
    <property type="entry name" value="arcC"/>
    <property type="match status" value="1"/>
</dbReference>
<dbReference type="GO" id="GO:0019546">
    <property type="term" value="P:L-arginine deiminase pathway"/>
    <property type="evidence" value="ECO:0007669"/>
    <property type="project" value="TreeGrafter"/>
</dbReference>